<comment type="caution">
    <text evidence="1">The sequence shown here is derived from an EMBL/GenBank/DDBJ whole genome shotgun (WGS) entry which is preliminary data.</text>
</comment>
<protein>
    <submittedName>
        <fullName evidence="1">Uncharacterized protein</fullName>
    </submittedName>
</protein>
<feature type="non-terminal residue" evidence="1">
    <location>
        <position position="1"/>
    </location>
</feature>
<proteinExistence type="predicted"/>
<accession>W1X8E9</accession>
<dbReference type="GO" id="GO:0004252">
    <property type="term" value="F:serine-type endopeptidase activity"/>
    <property type="evidence" value="ECO:0007669"/>
    <property type="project" value="InterPro"/>
</dbReference>
<dbReference type="EMBL" id="AZMM01017392">
    <property type="protein sequence ID" value="ETJ26416.1"/>
    <property type="molecule type" value="Genomic_DNA"/>
</dbReference>
<name>W1X8E9_9ZZZZ</name>
<dbReference type="AlphaFoldDB" id="W1X8E9"/>
<evidence type="ECO:0000313" key="1">
    <source>
        <dbReference type="EMBL" id="ETJ26416.1"/>
    </source>
</evidence>
<feature type="non-terminal residue" evidence="1">
    <location>
        <position position="67"/>
    </location>
</feature>
<organism evidence="1">
    <name type="scientific">human gut metagenome</name>
    <dbReference type="NCBI Taxonomy" id="408170"/>
    <lineage>
        <taxon>unclassified sequences</taxon>
        <taxon>metagenomes</taxon>
        <taxon>organismal metagenomes</taxon>
    </lineage>
</organism>
<sequence length="67" mass="7868">QYPTAWPETIRALMVHSARWTDKMKTQFLPNQNPNKSEIRHLLRTCGYGVPDFERAVSCKNNYVNMI</sequence>
<reference evidence="1" key="1">
    <citation type="submission" date="2013-12" db="EMBL/GenBank/DDBJ databases">
        <title>A Varibaculum cambriense genome reconstructed from a premature infant gut community with otherwise low bacterial novelty that shifts toward anaerobic metabolism during the third week of life.</title>
        <authorList>
            <person name="Brown C.T."/>
            <person name="Sharon I."/>
            <person name="Thomas B.C."/>
            <person name="Castelle C.J."/>
            <person name="Morowitz M.J."/>
            <person name="Banfield J.F."/>
        </authorList>
    </citation>
    <scope>NUCLEOTIDE SEQUENCE</scope>
</reference>
<dbReference type="InterPro" id="IPR036852">
    <property type="entry name" value="Peptidase_S8/S53_dom_sf"/>
</dbReference>
<dbReference type="SUPFAM" id="SSF52743">
    <property type="entry name" value="Subtilisin-like"/>
    <property type="match status" value="1"/>
</dbReference>
<gene>
    <name evidence="1" type="ORF">Q604_UNBC17392G0001</name>
</gene>
<dbReference type="GO" id="GO:0006508">
    <property type="term" value="P:proteolysis"/>
    <property type="evidence" value="ECO:0007669"/>
    <property type="project" value="InterPro"/>
</dbReference>